<dbReference type="EMBL" id="VUNC01000005">
    <property type="protein sequence ID" value="MST72838.1"/>
    <property type="molecule type" value="Genomic_DNA"/>
</dbReference>
<dbReference type="AlphaFoldDB" id="A0A6N7XNL7"/>
<feature type="domain" description="VWA-like" evidence="2">
    <location>
        <begin position="354"/>
        <end position="493"/>
    </location>
</feature>
<reference evidence="4 5" key="1">
    <citation type="submission" date="2019-08" db="EMBL/GenBank/DDBJ databases">
        <title>In-depth cultivation of the pig gut microbiome towards novel bacterial diversity and tailored functional studies.</title>
        <authorList>
            <person name="Wylensek D."/>
            <person name="Hitch T.C.A."/>
            <person name="Clavel T."/>
        </authorList>
    </citation>
    <scope>NUCLEOTIDE SEQUENCE [LARGE SCALE GENOMIC DNA]</scope>
    <source>
        <strain evidence="4 5">CA-Schmier-601-WT-1</strain>
    </source>
</reference>
<dbReference type="InterPro" id="IPR036465">
    <property type="entry name" value="vWFA_dom_sf"/>
</dbReference>
<gene>
    <name evidence="4" type="ORF">FYJ68_06935</name>
</gene>
<dbReference type="Proteomes" id="UP000469325">
    <property type="component" value="Unassembled WGS sequence"/>
</dbReference>
<evidence type="ECO:0000259" key="2">
    <source>
        <dbReference type="Pfam" id="PF09967"/>
    </source>
</evidence>
<comment type="caution">
    <text evidence="4">The sequence shown here is derived from an EMBL/GenBank/DDBJ whole genome shotgun (WGS) entry which is preliminary data.</text>
</comment>
<dbReference type="SUPFAM" id="SSF53300">
    <property type="entry name" value="vWA-like"/>
    <property type="match status" value="1"/>
</dbReference>
<protein>
    <recommendedName>
        <fullName evidence="6">VWA-like domain-containing protein</fullName>
    </recommendedName>
</protein>
<evidence type="ECO:0000259" key="3">
    <source>
        <dbReference type="Pfam" id="PF13203"/>
    </source>
</evidence>
<dbReference type="Pfam" id="PF09967">
    <property type="entry name" value="DUF2201"/>
    <property type="match status" value="1"/>
</dbReference>
<organism evidence="4 5">
    <name type="scientific">Olsenella porci</name>
    <dbReference type="NCBI Taxonomy" id="2652279"/>
    <lineage>
        <taxon>Bacteria</taxon>
        <taxon>Bacillati</taxon>
        <taxon>Actinomycetota</taxon>
        <taxon>Coriobacteriia</taxon>
        <taxon>Coriobacteriales</taxon>
        <taxon>Atopobiaceae</taxon>
        <taxon>Olsenella</taxon>
    </lineage>
</organism>
<dbReference type="InterPro" id="IPR025154">
    <property type="entry name" value="Put_metallopeptidase_dom"/>
</dbReference>
<feature type="domain" description="Putative metallopeptidase" evidence="3">
    <location>
        <begin position="27"/>
        <end position="307"/>
    </location>
</feature>
<sequence length="510" mass="55788">MAGDSDMGSSRLGDTPNRLAADTVRLAVSRAISGSYFLSQAAGMLTPKPASGLGAPFATDGRTLWYDPECILLDLGRTREPPVRDYVHVLAHCLLLHPFMGGEVAKDPAAWQLACDIAAERIVAEVCGPRPGERGQAQGVVLSRLARDLGEPLTAERIYRALREGRYRSSRRSWQRVFRCDDASGWLAGASRGRSADPAGGRGETRGTDVQGDPAGSGGTPPPDAPGRASHGDGAPDAGETGGGDRSPLSPRERDELRRRWEHVAKSTAVDLRTLSRGRGQGLGNLECQIEAATRHRASYADFIRRFAREREEMRVSPDEFDYAFYELGLSLYGNMPLIESLEYRERRTLRDFVVVIDTSASVSLAMVRRFVDLTFGMLRDGGAMGDRTNVHVIMADAGVRSDVCLSSEDDLRRWQSQVRVVGGGGTDFRPAFDYVDRLRHQGRLRDLSGLVYLTDGWGIYPSRVPDYRVAFVFYDRDFPTASVPPWAIKVVLDPDELGAGQGEAQGGAR</sequence>
<dbReference type="PANTHER" id="PTHR38730">
    <property type="entry name" value="SLL7028 PROTEIN"/>
    <property type="match status" value="1"/>
</dbReference>
<evidence type="ECO:0000256" key="1">
    <source>
        <dbReference type="SAM" id="MobiDB-lite"/>
    </source>
</evidence>
<dbReference type="InterPro" id="IPR018698">
    <property type="entry name" value="VWA-like_dom"/>
</dbReference>
<name>A0A6N7XNL7_9ACTN</name>
<dbReference type="PANTHER" id="PTHR38730:SF1">
    <property type="entry name" value="SLL7028 PROTEIN"/>
    <property type="match status" value="1"/>
</dbReference>
<proteinExistence type="predicted"/>
<keyword evidence="5" id="KW-1185">Reference proteome</keyword>
<evidence type="ECO:0008006" key="6">
    <source>
        <dbReference type="Google" id="ProtNLM"/>
    </source>
</evidence>
<dbReference type="Pfam" id="PF13203">
    <property type="entry name" value="DUF2201_N"/>
    <property type="match status" value="1"/>
</dbReference>
<evidence type="ECO:0000313" key="4">
    <source>
        <dbReference type="EMBL" id="MST72838.1"/>
    </source>
</evidence>
<feature type="region of interest" description="Disordered" evidence="1">
    <location>
        <begin position="189"/>
        <end position="258"/>
    </location>
</feature>
<accession>A0A6N7XNL7</accession>
<evidence type="ECO:0000313" key="5">
    <source>
        <dbReference type="Proteomes" id="UP000469325"/>
    </source>
</evidence>